<dbReference type="PANTHER" id="PTHR43775">
    <property type="entry name" value="FATTY ACID SYNTHASE"/>
    <property type="match status" value="1"/>
</dbReference>
<gene>
    <name evidence="5" type="ORF">ACFQ2K_37430</name>
</gene>
<dbReference type="Gene3D" id="3.30.70.3290">
    <property type="match status" value="1"/>
</dbReference>
<dbReference type="InterPro" id="IPR016036">
    <property type="entry name" value="Malonyl_transacylase_ACP-bd"/>
</dbReference>
<reference evidence="6" key="1">
    <citation type="journal article" date="2019" name="Int. J. Syst. Evol. Microbiol.">
        <title>The Global Catalogue of Microorganisms (GCM) 10K type strain sequencing project: providing services to taxonomists for standard genome sequencing and annotation.</title>
        <authorList>
            <consortium name="The Broad Institute Genomics Platform"/>
            <consortium name="The Broad Institute Genome Sequencing Center for Infectious Disease"/>
            <person name="Wu L."/>
            <person name="Ma J."/>
        </authorList>
    </citation>
    <scope>NUCLEOTIDE SEQUENCE [LARGE SCALE GENOMIC DNA]</scope>
    <source>
        <strain evidence="6">JCM 12607</strain>
    </source>
</reference>
<dbReference type="SUPFAM" id="SSF55048">
    <property type="entry name" value="Probable ACP-binding domain of malonyl-CoA ACP transacylase"/>
    <property type="match status" value="1"/>
</dbReference>
<dbReference type="Gene3D" id="3.40.366.10">
    <property type="entry name" value="Malonyl-Coenzyme A Acyl Carrier Protein, domain 2"/>
    <property type="match status" value="1"/>
</dbReference>
<dbReference type="InterPro" id="IPR050091">
    <property type="entry name" value="PKS_NRPS_Biosynth_Enz"/>
</dbReference>
<evidence type="ECO:0000259" key="4">
    <source>
        <dbReference type="SMART" id="SM00827"/>
    </source>
</evidence>
<keyword evidence="2" id="KW-0511">Multifunctional enzyme</keyword>
<dbReference type="GO" id="GO:0016746">
    <property type="term" value="F:acyltransferase activity"/>
    <property type="evidence" value="ECO:0007669"/>
    <property type="project" value="UniProtKB-KW"/>
</dbReference>
<evidence type="ECO:0000256" key="1">
    <source>
        <dbReference type="ARBA" id="ARBA00022679"/>
    </source>
</evidence>
<dbReference type="EC" id="2.3.1.-" evidence="5"/>
<evidence type="ECO:0000313" key="6">
    <source>
        <dbReference type="Proteomes" id="UP001596915"/>
    </source>
</evidence>
<sequence>MTRRRVVLLLPGQGAQRARMAAGLHGVQPEFTRWMDEMFTVFGADGDKLRDVWLDPGSAGAVDEAVVAQPLLFTVGHALGRAVRSAAGAPDVLLGHSVGELVAACLADVFDPAELATAMAGHVRRLDDTGRGGMLAVAATAEELSAELRTGAVVAAENGPRQTVLAGSDSVLAAVRGQLESRDITLRTLGSGHAFHSPAMVPAARRFGQDLGRLRPGPPRVTIMSTRTARPVSAEQAVDPAFWADQMSLPVRYWPALRSLLDSEGLDPGLVLLDASADRSLAVAARGHRAVLRGPSSVHPLLARSDRAGTAADAEAFAAAVAVLHSGT</sequence>
<keyword evidence="6" id="KW-1185">Reference proteome</keyword>
<dbReference type="InterPro" id="IPR001227">
    <property type="entry name" value="Ac_transferase_dom_sf"/>
</dbReference>
<organism evidence="5 6">
    <name type="scientific">Streptomyces sanglieri</name>
    <dbReference type="NCBI Taxonomy" id="193460"/>
    <lineage>
        <taxon>Bacteria</taxon>
        <taxon>Bacillati</taxon>
        <taxon>Actinomycetota</taxon>
        <taxon>Actinomycetes</taxon>
        <taxon>Kitasatosporales</taxon>
        <taxon>Streptomycetaceae</taxon>
        <taxon>Streptomyces</taxon>
    </lineage>
</organism>
<dbReference type="InterPro" id="IPR014043">
    <property type="entry name" value="Acyl_transferase_dom"/>
</dbReference>
<dbReference type="Proteomes" id="UP001596915">
    <property type="component" value="Unassembled WGS sequence"/>
</dbReference>
<dbReference type="EMBL" id="JBHTGL010000008">
    <property type="protein sequence ID" value="MFD0627503.1"/>
    <property type="molecule type" value="Genomic_DNA"/>
</dbReference>
<keyword evidence="1 5" id="KW-0808">Transferase</keyword>
<keyword evidence="3 5" id="KW-0012">Acyltransferase</keyword>
<name>A0ABW2X6N7_9ACTN</name>
<dbReference type="PANTHER" id="PTHR43775:SF51">
    <property type="entry name" value="INACTIVE PHENOLPHTHIOCEROL SYNTHESIS POLYKETIDE SYNTHASE TYPE I PKS1-RELATED"/>
    <property type="match status" value="1"/>
</dbReference>
<accession>A0ABW2X6N7</accession>
<comment type="caution">
    <text evidence="5">The sequence shown here is derived from an EMBL/GenBank/DDBJ whole genome shotgun (WGS) entry which is preliminary data.</text>
</comment>
<dbReference type="SUPFAM" id="SSF52151">
    <property type="entry name" value="FabD/lysophospholipase-like"/>
    <property type="match status" value="1"/>
</dbReference>
<feature type="domain" description="Malonyl-CoA:ACP transacylase (MAT)" evidence="4">
    <location>
        <begin position="9"/>
        <end position="306"/>
    </location>
</feature>
<dbReference type="Pfam" id="PF00698">
    <property type="entry name" value="Acyl_transf_1"/>
    <property type="match status" value="1"/>
</dbReference>
<evidence type="ECO:0000256" key="2">
    <source>
        <dbReference type="ARBA" id="ARBA00023268"/>
    </source>
</evidence>
<dbReference type="SMART" id="SM00827">
    <property type="entry name" value="PKS_AT"/>
    <property type="match status" value="1"/>
</dbReference>
<protein>
    <submittedName>
        <fullName evidence="5">Acyltransferase domain-containing protein</fullName>
        <ecNumber evidence="5">2.3.1.-</ecNumber>
    </submittedName>
</protein>
<dbReference type="InterPro" id="IPR016035">
    <property type="entry name" value="Acyl_Trfase/lysoPLipase"/>
</dbReference>
<evidence type="ECO:0000313" key="5">
    <source>
        <dbReference type="EMBL" id="MFD0627503.1"/>
    </source>
</evidence>
<proteinExistence type="predicted"/>
<evidence type="ECO:0000256" key="3">
    <source>
        <dbReference type="ARBA" id="ARBA00023315"/>
    </source>
</evidence>